<gene>
    <name evidence="2" type="ORF">OPKNFCMD_1676</name>
</gene>
<dbReference type="SUPFAM" id="SSF48371">
    <property type="entry name" value="ARM repeat"/>
    <property type="match status" value="1"/>
</dbReference>
<dbReference type="Gene3D" id="1.25.10.10">
    <property type="entry name" value="Leucine-rich Repeat Variant"/>
    <property type="match status" value="1"/>
</dbReference>
<name>A0ABQ4QVM9_9HYPH</name>
<dbReference type="Pfam" id="PF13646">
    <property type="entry name" value="HEAT_2"/>
    <property type="match status" value="1"/>
</dbReference>
<feature type="compositionally biased region" description="Pro residues" evidence="1">
    <location>
        <begin position="9"/>
        <end position="18"/>
    </location>
</feature>
<reference evidence="2" key="1">
    <citation type="journal article" date="2021" name="Front. Microbiol.">
        <title>Comprehensive Comparative Genomics and Phenotyping of Methylobacterium Species.</title>
        <authorList>
            <person name="Alessa O."/>
            <person name="Ogura Y."/>
            <person name="Fujitani Y."/>
            <person name="Takami H."/>
            <person name="Hayashi T."/>
            <person name="Sahin N."/>
            <person name="Tani A."/>
        </authorList>
    </citation>
    <scope>NUCLEOTIDE SEQUENCE</scope>
    <source>
        <strain evidence="2">KCTC 52305</strain>
    </source>
</reference>
<sequence length="200" mass="19765">MPLVRRDPPAPAGPPGPAPASLEAAEPASRLAAARALAGRPEGAAALGAALAGEADARVREALLSALVAIADEAAAAALAPHLRAQDPALRNGCVEALQDMPAAVAGLLPGLLGDPDPDVRLLAAGIARSQAPEAATALLVRLLESEPHPNVCAAAVEVLAEVGTAGARASLRAARARFAADPFLPLAIDATLARLGGEG</sequence>
<organism evidence="2 3">
    <name type="scientific">Methylobacterium crusticola</name>
    <dbReference type="NCBI Taxonomy" id="1697972"/>
    <lineage>
        <taxon>Bacteria</taxon>
        <taxon>Pseudomonadati</taxon>
        <taxon>Pseudomonadota</taxon>
        <taxon>Alphaproteobacteria</taxon>
        <taxon>Hyphomicrobiales</taxon>
        <taxon>Methylobacteriaceae</taxon>
        <taxon>Methylobacterium</taxon>
    </lineage>
</organism>
<accession>A0ABQ4QVM9</accession>
<dbReference type="Proteomes" id="UP001055167">
    <property type="component" value="Unassembled WGS sequence"/>
</dbReference>
<evidence type="ECO:0000313" key="2">
    <source>
        <dbReference type="EMBL" id="GJD48950.1"/>
    </source>
</evidence>
<evidence type="ECO:0000256" key="1">
    <source>
        <dbReference type="SAM" id="MobiDB-lite"/>
    </source>
</evidence>
<feature type="region of interest" description="Disordered" evidence="1">
    <location>
        <begin position="1"/>
        <end position="25"/>
    </location>
</feature>
<keyword evidence="3" id="KW-1185">Reference proteome</keyword>
<dbReference type="RefSeq" id="WP_238313079.1">
    <property type="nucleotide sequence ID" value="NZ_BPQH01000004.1"/>
</dbReference>
<dbReference type="EMBL" id="BPQH01000004">
    <property type="protein sequence ID" value="GJD48950.1"/>
    <property type="molecule type" value="Genomic_DNA"/>
</dbReference>
<evidence type="ECO:0000313" key="3">
    <source>
        <dbReference type="Proteomes" id="UP001055167"/>
    </source>
</evidence>
<protein>
    <recommendedName>
        <fullName evidence="4">HEAT repeat domain-containing protein</fullName>
    </recommendedName>
</protein>
<comment type="caution">
    <text evidence="2">The sequence shown here is derived from an EMBL/GenBank/DDBJ whole genome shotgun (WGS) entry which is preliminary data.</text>
</comment>
<dbReference type="InterPro" id="IPR016024">
    <property type="entry name" value="ARM-type_fold"/>
</dbReference>
<evidence type="ECO:0008006" key="4">
    <source>
        <dbReference type="Google" id="ProtNLM"/>
    </source>
</evidence>
<proteinExistence type="predicted"/>
<reference evidence="2" key="2">
    <citation type="submission" date="2021-08" db="EMBL/GenBank/DDBJ databases">
        <authorList>
            <person name="Tani A."/>
            <person name="Ola A."/>
            <person name="Ogura Y."/>
            <person name="Katsura K."/>
            <person name="Hayashi T."/>
        </authorList>
    </citation>
    <scope>NUCLEOTIDE SEQUENCE</scope>
    <source>
        <strain evidence="2">KCTC 52305</strain>
    </source>
</reference>
<dbReference type="InterPro" id="IPR011989">
    <property type="entry name" value="ARM-like"/>
</dbReference>